<dbReference type="AlphaFoldDB" id="A0A3N0E9Y7"/>
<dbReference type="Gene3D" id="3.40.710.10">
    <property type="entry name" value="DD-peptidase/beta-lactamase superfamily"/>
    <property type="match status" value="1"/>
</dbReference>
<dbReference type="GO" id="GO:0016787">
    <property type="term" value="F:hydrolase activity"/>
    <property type="evidence" value="ECO:0007669"/>
    <property type="project" value="UniProtKB-KW"/>
</dbReference>
<feature type="chain" id="PRO_5039083124" evidence="2">
    <location>
        <begin position="20"/>
        <end position="422"/>
    </location>
</feature>
<dbReference type="PANTHER" id="PTHR46825:SF7">
    <property type="entry name" value="D-ALANYL-D-ALANINE CARBOXYPEPTIDASE"/>
    <property type="match status" value="1"/>
</dbReference>
<feature type="region of interest" description="Disordered" evidence="1">
    <location>
        <begin position="25"/>
        <end position="55"/>
    </location>
</feature>
<keyword evidence="5" id="KW-1185">Reference proteome</keyword>
<dbReference type="SUPFAM" id="SSF56601">
    <property type="entry name" value="beta-lactamase/transpeptidase-like"/>
    <property type="match status" value="1"/>
</dbReference>
<evidence type="ECO:0000259" key="3">
    <source>
        <dbReference type="Pfam" id="PF00144"/>
    </source>
</evidence>
<comment type="caution">
    <text evidence="4">The sequence shown here is derived from an EMBL/GenBank/DDBJ whole genome shotgun (WGS) entry which is preliminary data.</text>
</comment>
<evidence type="ECO:0000256" key="2">
    <source>
        <dbReference type="SAM" id="SignalP"/>
    </source>
</evidence>
<dbReference type="EMBL" id="RJMB01000010">
    <property type="protein sequence ID" value="RNL84644.1"/>
    <property type="molecule type" value="Genomic_DNA"/>
</dbReference>
<dbReference type="InterPro" id="IPR012338">
    <property type="entry name" value="Beta-lactam/transpept-like"/>
</dbReference>
<accession>A0A3N0E9Y7</accession>
<protein>
    <submittedName>
        <fullName evidence="4">Class A beta-lactamase-related serine hydrolase</fullName>
    </submittedName>
</protein>
<dbReference type="OrthoDB" id="3499702at2"/>
<dbReference type="InterPro" id="IPR001466">
    <property type="entry name" value="Beta-lactam-related"/>
</dbReference>
<gene>
    <name evidence="4" type="ORF">EFW17_11650</name>
</gene>
<reference evidence="4 5" key="1">
    <citation type="submission" date="2018-11" db="EMBL/GenBank/DDBJ databases">
        <title>The genome draft of YIM 96095.</title>
        <authorList>
            <person name="Tang S.-K."/>
            <person name="Chunyu W.-X."/>
            <person name="Feng Y.-Z."/>
        </authorList>
    </citation>
    <scope>NUCLEOTIDE SEQUENCE [LARGE SCALE GENOMIC DNA]</scope>
    <source>
        <strain evidence="4 5">YIM 96095</strain>
    </source>
</reference>
<dbReference type="RefSeq" id="WP_123201461.1">
    <property type="nucleotide sequence ID" value="NZ_RJMB01000010.1"/>
</dbReference>
<keyword evidence="2" id="KW-0732">Signal</keyword>
<dbReference type="Pfam" id="PF00144">
    <property type="entry name" value="Beta-lactamase"/>
    <property type="match status" value="1"/>
</dbReference>
<dbReference type="InterPro" id="IPR050491">
    <property type="entry name" value="AmpC-like"/>
</dbReference>
<feature type="signal peptide" evidence="2">
    <location>
        <begin position="1"/>
        <end position="19"/>
    </location>
</feature>
<evidence type="ECO:0000313" key="5">
    <source>
        <dbReference type="Proteomes" id="UP000269198"/>
    </source>
</evidence>
<sequence>MRKKRWAAGTGVLVVAATAVVVQTWPSPDGSTGDSGASRAQASNDTAPPRISTDERSELQRALDEVVEEGSSGAVAELVESNEAGRDRWNGVAGVSDRETNAPVDPGAHFRVASLSKTFVAAVALQLVEEGEFALDDTVGELLPGVLDENEDATLRMLLSHTSGIFSYNSEMPEVLDSPHRSFAPEELVEIANEEGPDFAPGSEVAYSNTNFVLVAMAIERATGNRYTDEVADRVITPLGLDETSVPMSEEIPRPVMRAYVADEPERGGSPAPRDITEFDPTRWYGTAQVVSTVTDVNRFWEALLNGEVLGDATLEEMLTVVDTASSGEGYALGVRRHTLSCDLDVWLHTGNIPGYRTWSVHAGRDRHLTMFQARYVDDPDPPAWDLVETGLCPSEAPEEPAPTPTDRPGEPVEGAGRGHDG</sequence>
<keyword evidence="4" id="KW-0378">Hydrolase</keyword>
<evidence type="ECO:0000313" key="4">
    <source>
        <dbReference type="EMBL" id="RNL84644.1"/>
    </source>
</evidence>
<feature type="domain" description="Beta-lactamase-related" evidence="3">
    <location>
        <begin position="63"/>
        <end position="359"/>
    </location>
</feature>
<feature type="compositionally biased region" description="Polar residues" evidence="1">
    <location>
        <begin position="25"/>
        <end position="46"/>
    </location>
</feature>
<name>A0A3N0E9Y7_9ACTN</name>
<evidence type="ECO:0000256" key="1">
    <source>
        <dbReference type="SAM" id="MobiDB-lite"/>
    </source>
</evidence>
<organism evidence="4 5">
    <name type="scientific">Halostreptopolyspora alba</name>
    <dbReference type="NCBI Taxonomy" id="2487137"/>
    <lineage>
        <taxon>Bacteria</taxon>
        <taxon>Bacillati</taxon>
        <taxon>Actinomycetota</taxon>
        <taxon>Actinomycetes</taxon>
        <taxon>Streptosporangiales</taxon>
        <taxon>Nocardiopsidaceae</taxon>
        <taxon>Halostreptopolyspora</taxon>
    </lineage>
</organism>
<feature type="region of interest" description="Disordered" evidence="1">
    <location>
        <begin position="386"/>
        <end position="422"/>
    </location>
</feature>
<dbReference type="PANTHER" id="PTHR46825">
    <property type="entry name" value="D-ALANYL-D-ALANINE-CARBOXYPEPTIDASE/ENDOPEPTIDASE AMPH"/>
    <property type="match status" value="1"/>
</dbReference>
<proteinExistence type="predicted"/>
<dbReference type="Proteomes" id="UP000269198">
    <property type="component" value="Unassembled WGS sequence"/>
</dbReference>